<keyword evidence="6 7" id="KW-0472">Membrane</keyword>
<keyword evidence="3" id="KW-0997">Cell inner membrane</keyword>
<dbReference type="GO" id="GO:0005886">
    <property type="term" value="C:plasma membrane"/>
    <property type="evidence" value="ECO:0007669"/>
    <property type="project" value="UniProtKB-SubCell"/>
</dbReference>
<evidence type="ECO:0000256" key="6">
    <source>
        <dbReference type="ARBA" id="ARBA00023136"/>
    </source>
</evidence>
<evidence type="ECO:0000256" key="3">
    <source>
        <dbReference type="ARBA" id="ARBA00022519"/>
    </source>
</evidence>
<dbReference type="eggNOG" id="COG3004">
    <property type="taxonomic scope" value="Bacteria"/>
</dbReference>
<organism evidence="8 9">
    <name type="scientific">Helicobacter macacae MIT 99-5501</name>
    <dbReference type="NCBI Taxonomy" id="1357400"/>
    <lineage>
        <taxon>Bacteria</taxon>
        <taxon>Pseudomonadati</taxon>
        <taxon>Campylobacterota</taxon>
        <taxon>Epsilonproteobacteria</taxon>
        <taxon>Campylobacterales</taxon>
        <taxon>Helicobacteraceae</taxon>
        <taxon>Helicobacter</taxon>
    </lineage>
</organism>
<evidence type="ECO:0000256" key="4">
    <source>
        <dbReference type="ARBA" id="ARBA00022692"/>
    </source>
</evidence>
<sequence length="483" mass="51742">MERLGSRSDRIEAHGLREVFASFLKNEALGGIILFFAALVAMIVANSPLSEHYFNFWHIRLGVEAQGLIHAFPNASWLESLSAHSLGFGAEDGSFFVGFSIHQWISDVLMSVFFLMVGLEIKREVVAGELASFKKAIFPALAALGGMIVPGIIYFTLNAGTPSAHGFGIPMATDIAFALGVIMLLKSRVPMALKVFLVTLAVVDDLGAIVVIAIFYASGLHLGWLFLAVLLLCGLIALNKFGIKSLTPYLCVGVLLWFAVHYSGIHATIAAVAVAFCIPVRPKISFAEFAPLVKDTADRFDEDEDNKGTQKFLSESQIASLRAIKNSLKSVQSPLGRLERALQPWAAFVIMPLFGFANAGVSLSGADMDLSHIFSVDKVFLGVVLGLLIGKPLGIFLITFVCEKIGIAARPSGISWVQILGAGMLGGIGFTMSMFVSDLAFRGSEHFEIATNVSKIGILSGSILSGIVGAVFLLLVSKVKKNT</sequence>
<dbReference type="PATRIC" id="fig|1357400.3.peg.592"/>
<keyword evidence="7" id="KW-0915">Sodium</keyword>
<keyword evidence="2 7" id="KW-1003">Cell membrane</keyword>
<protein>
    <recommendedName>
        <fullName evidence="7">Na(+)/H(+) antiporter NhaA</fullName>
    </recommendedName>
    <alternativeName>
        <fullName evidence="7">Sodium/proton antiporter NhaA</fullName>
    </alternativeName>
</protein>
<accession>V8CDC6</accession>
<keyword evidence="9" id="KW-1185">Reference proteome</keyword>
<dbReference type="HOGENOM" id="CLU_015803_1_2_7"/>
<feature type="transmembrane region" description="Helical" evidence="7">
    <location>
        <begin position="378"/>
        <end position="402"/>
    </location>
</feature>
<dbReference type="OrthoDB" id="9808135at2"/>
<evidence type="ECO:0000256" key="5">
    <source>
        <dbReference type="ARBA" id="ARBA00022989"/>
    </source>
</evidence>
<dbReference type="PANTHER" id="PTHR30341">
    <property type="entry name" value="SODIUM ION/PROTON ANTIPORTER NHAA-RELATED"/>
    <property type="match status" value="1"/>
</dbReference>
<feature type="transmembrane region" description="Helical" evidence="7">
    <location>
        <begin position="28"/>
        <end position="45"/>
    </location>
</feature>
<dbReference type="RefSeq" id="WP_023927117.1">
    <property type="nucleotide sequence ID" value="NZ_KI669454.1"/>
</dbReference>
<keyword evidence="4 7" id="KW-0812">Transmembrane</keyword>
<feature type="transmembrane region" description="Helical" evidence="7">
    <location>
        <begin position="136"/>
        <end position="155"/>
    </location>
</feature>
<evidence type="ECO:0000313" key="9">
    <source>
        <dbReference type="Proteomes" id="UP000018731"/>
    </source>
</evidence>
<comment type="catalytic activity">
    <reaction evidence="7">
        <text>Na(+)(in) + 2 H(+)(out) = Na(+)(out) + 2 H(+)(in)</text>
        <dbReference type="Rhea" id="RHEA:29251"/>
        <dbReference type="ChEBI" id="CHEBI:15378"/>
        <dbReference type="ChEBI" id="CHEBI:29101"/>
    </reaction>
</comment>
<feature type="transmembrane region" description="Helical" evidence="7">
    <location>
        <begin position="345"/>
        <end position="366"/>
    </location>
</feature>
<keyword evidence="5 7" id="KW-1133">Transmembrane helix</keyword>
<feature type="transmembrane region" description="Helical" evidence="7">
    <location>
        <begin position="95"/>
        <end position="115"/>
    </location>
</feature>
<dbReference type="HAMAP" id="MF_01844">
    <property type="entry name" value="NhaA"/>
    <property type="match status" value="1"/>
</dbReference>
<feature type="transmembrane region" description="Helical" evidence="7">
    <location>
        <begin position="167"/>
        <end position="185"/>
    </location>
</feature>
<dbReference type="GO" id="GO:0015385">
    <property type="term" value="F:sodium:proton antiporter activity"/>
    <property type="evidence" value="ECO:0007669"/>
    <property type="project" value="UniProtKB-UniRule"/>
</dbReference>
<reference evidence="8 9" key="1">
    <citation type="journal article" date="2014" name="Genome Announc.">
        <title>Draft genome sequences of six enterohepatic helicobacter species isolated from humans and one from rhesus macaques.</title>
        <authorList>
            <person name="Shen Z."/>
            <person name="Sheh A."/>
            <person name="Young S.K."/>
            <person name="Abouelliel A."/>
            <person name="Ward D.V."/>
            <person name="Earl A.M."/>
            <person name="Fox J.G."/>
        </authorList>
    </citation>
    <scope>NUCLEOTIDE SEQUENCE [LARGE SCALE GENOMIC DNA]</scope>
    <source>
        <strain evidence="8 9">MIT 99-5501</strain>
    </source>
</reference>
<keyword evidence="7" id="KW-0050">Antiport</keyword>
<gene>
    <name evidence="7" type="primary">nhaA</name>
    <name evidence="8" type="ORF">HMPREF2086_00437</name>
</gene>
<evidence type="ECO:0000256" key="2">
    <source>
        <dbReference type="ARBA" id="ARBA00022475"/>
    </source>
</evidence>
<dbReference type="Pfam" id="PF06965">
    <property type="entry name" value="Na_H_antiport_1"/>
    <property type="match status" value="1"/>
</dbReference>
<comment type="function">
    <text evidence="7">Na(+)/H(+) antiporter that extrudes sodium in exchange for external protons.</text>
</comment>
<dbReference type="GO" id="GO:0006885">
    <property type="term" value="P:regulation of pH"/>
    <property type="evidence" value="ECO:0007669"/>
    <property type="project" value="UniProtKB-UniRule"/>
</dbReference>
<dbReference type="Gene3D" id="1.20.1530.10">
    <property type="entry name" value="Na+/H+ antiporter like domain"/>
    <property type="match status" value="1"/>
</dbReference>
<dbReference type="AlphaFoldDB" id="V8CDC6"/>
<feature type="transmembrane region" description="Helical" evidence="7">
    <location>
        <begin position="456"/>
        <end position="476"/>
    </location>
</feature>
<keyword evidence="7" id="KW-0739">Sodium transport</keyword>
<dbReference type="InterPro" id="IPR023171">
    <property type="entry name" value="Na/H_antiporter_dom_sf"/>
</dbReference>
<comment type="similarity">
    <text evidence="7">Belongs to the NhaA Na(+)/H(+) (TC 2.A.33) antiporter family.</text>
</comment>
<evidence type="ECO:0000256" key="7">
    <source>
        <dbReference type="HAMAP-Rule" id="MF_01844"/>
    </source>
</evidence>
<dbReference type="EMBL" id="AZJI01000001">
    <property type="protein sequence ID" value="ETD25102.1"/>
    <property type="molecule type" value="Genomic_DNA"/>
</dbReference>
<name>V8CDC6_9HELI</name>
<dbReference type="NCBIfam" id="TIGR00773">
    <property type="entry name" value="NhaA"/>
    <property type="match status" value="1"/>
</dbReference>
<feature type="transmembrane region" description="Helical" evidence="7">
    <location>
        <begin position="222"/>
        <end position="238"/>
    </location>
</feature>
<evidence type="ECO:0000256" key="1">
    <source>
        <dbReference type="ARBA" id="ARBA00004429"/>
    </source>
</evidence>
<feature type="transmembrane region" description="Helical" evidence="7">
    <location>
        <begin position="192"/>
        <end position="216"/>
    </location>
</feature>
<evidence type="ECO:0000313" key="8">
    <source>
        <dbReference type="EMBL" id="ETD25102.1"/>
    </source>
</evidence>
<comment type="subcellular location">
    <subcellularLocation>
        <location evidence="1">Cell inner membrane</location>
        <topology evidence="1">Multi-pass membrane protein</topology>
    </subcellularLocation>
    <subcellularLocation>
        <location evidence="7">Cell membrane</location>
        <topology evidence="7">Multi-pass membrane protein</topology>
    </subcellularLocation>
</comment>
<dbReference type="InterPro" id="IPR004670">
    <property type="entry name" value="NhaA"/>
</dbReference>
<comment type="caution">
    <text evidence="8">The sequence shown here is derived from an EMBL/GenBank/DDBJ whole genome shotgun (WGS) entry which is preliminary data.</text>
</comment>
<feature type="transmembrane region" description="Helical" evidence="7">
    <location>
        <begin position="414"/>
        <end position="436"/>
    </location>
</feature>
<dbReference type="STRING" id="1357400.HMPREF2086_00437"/>
<keyword evidence="7" id="KW-0406">Ion transport</keyword>
<dbReference type="PANTHER" id="PTHR30341:SF0">
    <property type="entry name" value="NA(+)_H(+) ANTIPORTER NHAA"/>
    <property type="match status" value="1"/>
</dbReference>
<proteinExistence type="inferred from homology"/>
<keyword evidence="7" id="KW-0813">Transport</keyword>
<dbReference type="Proteomes" id="UP000018731">
    <property type="component" value="Unassembled WGS sequence"/>
</dbReference>